<dbReference type="PANTHER" id="PTHR31845">
    <property type="entry name" value="FINGER DOMAIN PROTEIN, PUTATIVE-RELATED"/>
    <property type="match status" value="1"/>
</dbReference>
<gene>
    <name evidence="7" type="ORF">CGGC5_9612</name>
</gene>
<dbReference type="GO" id="GO:0000976">
    <property type="term" value="F:transcription cis-regulatory region binding"/>
    <property type="evidence" value="ECO:0007669"/>
    <property type="project" value="TreeGrafter"/>
</dbReference>
<keyword evidence="5" id="KW-0539">Nucleus</keyword>
<dbReference type="AlphaFoldDB" id="L2FVH9"/>
<evidence type="ECO:0000256" key="3">
    <source>
        <dbReference type="ARBA" id="ARBA00023125"/>
    </source>
</evidence>
<dbReference type="SMART" id="SM00906">
    <property type="entry name" value="Fungal_trans"/>
    <property type="match status" value="1"/>
</dbReference>
<reference evidence="7" key="1">
    <citation type="submission" date="2012-08" db="EMBL/GenBank/DDBJ databases">
        <title>Genome analysis of Colletotrichum orbiculare and Colletotrichum fructicola.</title>
        <authorList>
            <person name="Gan P.H.P."/>
            <person name="Ikeda K."/>
            <person name="Irieda H."/>
            <person name="Narusaka M."/>
            <person name="O'Connell R.J."/>
            <person name="Narusaka Y."/>
            <person name="Takano Y."/>
            <person name="Kubo Y."/>
            <person name="Shirasu K."/>
        </authorList>
    </citation>
    <scope>NUCLEOTIDE SEQUENCE</scope>
    <source>
        <strain evidence="7">Nara gc5</strain>
    </source>
</reference>
<dbReference type="Pfam" id="PF04082">
    <property type="entry name" value="Fungal_trans"/>
    <property type="match status" value="1"/>
</dbReference>
<feature type="domain" description="Xylanolytic transcriptional activator regulatory" evidence="6">
    <location>
        <begin position="87"/>
        <end position="174"/>
    </location>
</feature>
<name>L2FVH9_COLFN</name>
<dbReference type="GO" id="GO:0005634">
    <property type="term" value="C:nucleus"/>
    <property type="evidence" value="ECO:0007669"/>
    <property type="project" value="UniProtKB-SubCell"/>
</dbReference>
<evidence type="ECO:0000259" key="6">
    <source>
        <dbReference type="SMART" id="SM00906"/>
    </source>
</evidence>
<dbReference type="CDD" id="cd12148">
    <property type="entry name" value="fungal_TF_MHR"/>
    <property type="match status" value="1"/>
</dbReference>
<dbReference type="HOGENOM" id="CLU_1098410_0_0_1"/>
<keyword evidence="3" id="KW-0238">DNA-binding</keyword>
<accession>L2FVH9</accession>
<dbReference type="EMBL" id="KB020817">
    <property type="protein sequence ID" value="ELA30086.1"/>
    <property type="molecule type" value="Genomic_DNA"/>
</dbReference>
<evidence type="ECO:0000256" key="4">
    <source>
        <dbReference type="ARBA" id="ARBA00023163"/>
    </source>
</evidence>
<dbReference type="PANTHER" id="PTHR31845:SF19">
    <property type="entry name" value="TRANSCRIPTION FACTOR DOMAIN-CONTAINING PROTEIN"/>
    <property type="match status" value="1"/>
</dbReference>
<evidence type="ECO:0000256" key="1">
    <source>
        <dbReference type="ARBA" id="ARBA00004123"/>
    </source>
</evidence>
<keyword evidence="4" id="KW-0804">Transcription</keyword>
<protein>
    <submittedName>
        <fullName evidence="7">Prib protein</fullName>
    </submittedName>
</protein>
<proteinExistence type="predicted"/>
<dbReference type="InterPro" id="IPR007219">
    <property type="entry name" value="XnlR_reg_dom"/>
</dbReference>
<evidence type="ECO:0000313" key="7">
    <source>
        <dbReference type="EMBL" id="ELA30086.1"/>
    </source>
</evidence>
<dbReference type="GO" id="GO:0008270">
    <property type="term" value="F:zinc ion binding"/>
    <property type="evidence" value="ECO:0007669"/>
    <property type="project" value="InterPro"/>
</dbReference>
<dbReference type="InterPro" id="IPR051089">
    <property type="entry name" value="prtT"/>
</dbReference>
<comment type="subcellular location">
    <subcellularLocation>
        <location evidence="1">Nucleus</location>
    </subcellularLocation>
</comment>
<dbReference type="GO" id="GO:0000981">
    <property type="term" value="F:DNA-binding transcription factor activity, RNA polymerase II-specific"/>
    <property type="evidence" value="ECO:0007669"/>
    <property type="project" value="TreeGrafter"/>
</dbReference>
<evidence type="ECO:0000256" key="5">
    <source>
        <dbReference type="ARBA" id="ARBA00023242"/>
    </source>
</evidence>
<evidence type="ECO:0000256" key="2">
    <source>
        <dbReference type="ARBA" id="ARBA00023015"/>
    </source>
</evidence>
<keyword evidence="2" id="KW-0805">Transcription regulation</keyword>
<dbReference type="GO" id="GO:0006351">
    <property type="term" value="P:DNA-templated transcription"/>
    <property type="evidence" value="ECO:0007669"/>
    <property type="project" value="InterPro"/>
</dbReference>
<sequence>MVTLNPYISQLDPHLHSFSRVRKKSAFLLTVILAAAAKAFNPALNKKLRDHAEDMLADSFRRGSKSIETAQAIMMMTYWKDPEDTRAWMYLGYIIRMGMELGWHRLAPYSLKTSDIGTDHEIREARNIERTWLVLFVYDRSMSLQTGKPWMIERSGFIESVEAWCKDPTAISNDRLLGALVTLRLLSSEVFRLLGSRSNRARAGQLHTLESLLAIINGRIEEWEGRWLKLADQAVILS</sequence>
<organism evidence="7">
    <name type="scientific">Colletotrichum fructicola (strain Nara gc5)</name>
    <name type="common">Anthracnose fungus</name>
    <name type="synonym">Colletotrichum gloeosporioides (strain Nara gc5)</name>
    <dbReference type="NCBI Taxonomy" id="1213859"/>
    <lineage>
        <taxon>Eukaryota</taxon>
        <taxon>Fungi</taxon>
        <taxon>Dikarya</taxon>
        <taxon>Ascomycota</taxon>
        <taxon>Pezizomycotina</taxon>
        <taxon>Sordariomycetes</taxon>
        <taxon>Hypocreomycetidae</taxon>
        <taxon>Glomerellales</taxon>
        <taxon>Glomerellaceae</taxon>
        <taxon>Colletotrichum</taxon>
        <taxon>Colletotrichum gloeosporioides species complex</taxon>
    </lineage>
</organism>
<dbReference type="STRING" id="1213859.L2FVH9"/>